<dbReference type="EMBL" id="OX596102">
    <property type="protein sequence ID" value="CAM9822968.1"/>
    <property type="molecule type" value="Genomic_DNA"/>
</dbReference>
<accession>A0AC59YMM7</accession>
<name>A0AC59YMM7_RANTA</name>
<reference evidence="1" key="1">
    <citation type="submission" date="2023-05" db="EMBL/GenBank/DDBJ databases">
        <authorList>
            <consortium name="ELIXIR-Norway"/>
        </authorList>
    </citation>
    <scope>NUCLEOTIDE SEQUENCE</scope>
</reference>
<dbReference type="Proteomes" id="UP001162501">
    <property type="component" value="Chromosome 18"/>
</dbReference>
<reference evidence="1" key="2">
    <citation type="submission" date="2025-03" db="EMBL/GenBank/DDBJ databases">
        <authorList>
            <consortium name="ELIXIR-Norway"/>
            <consortium name="Elixir Norway"/>
        </authorList>
    </citation>
    <scope>NUCLEOTIDE SEQUENCE</scope>
</reference>
<gene>
    <name evidence="1" type="ORF">MRATA1EN22A_LOCUS7958</name>
</gene>
<protein>
    <submittedName>
        <fullName evidence="1">Uncharacterized protein</fullName>
    </submittedName>
</protein>
<proteinExistence type="predicted"/>
<organism evidence="1 2">
    <name type="scientific">Rangifer tarandus platyrhynchus</name>
    <name type="common">Svalbard reindeer</name>
    <dbReference type="NCBI Taxonomy" id="3082113"/>
    <lineage>
        <taxon>Eukaryota</taxon>
        <taxon>Metazoa</taxon>
        <taxon>Chordata</taxon>
        <taxon>Craniata</taxon>
        <taxon>Vertebrata</taxon>
        <taxon>Euteleostomi</taxon>
        <taxon>Mammalia</taxon>
        <taxon>Eutheria</taxon>
        <taxon>Laurasiatheria</taxon>
        <taxon>Artiodactyla</taxon>
        <taxon>Ruminantia</taxon>
        <taxon>Pecora</taxon>
        <taxon>Cervidae</taxon>
        <taxon>Odocoileinae</taxon>
        <taxon>Rangifer</taxon>
    </lineage>
</organism>
<evidence type="ECO:0000313" key="2">
    <source>
        <dbReference type="Proteomes" id="UP001162501"/>
    </source>
</evidence>
<sequence length="195" mass="20036">MRKCCRGPTPRRKTEEEVQRRPARSAAAGALGGAAAAGDDSGRASASPPFRAVRFSKAKQIGSVVDGVLFSSTTLGFAFLGVNPVESKPAVRSTARPLLPCGARSGLAKRRWEAGGAAQGAGSPGPTAVASPVWLPPAVGKLGSCRAAPCTGLSAPLPYSAWTGDSTFCYPCLHEPPGFCVLPRGFSVPCHAFEK</sequence>
<evidence type="ECO:0000313" key="1">
    <source>
        <dbReference type="EMBL" id="CAM9822968.1"/>
    </source>
</evidence>